<evidence type="ECO:0000256" key="1">
    <source>
        <dbReference type="ARBA" id="ARBA00022723"/>
    </source>
</evidence>
<dbReference type="Pfam" id="PF00403">
    <property type="entry name" value="HMA"/>
    <property type="match status" value="1"/>
</dbReference>
<keyword evidence="5" id="KW-1185">Reference proteome</keyword>
<dbReference type="PROSITE" id="PS50846">
    <property type="entry name" value="HMA_2"/>
    <property type="match status" value="1"/>
</dbReference>
<dbReference type="CDD" id="cd00371">
    <property type="entry name" value="HMA"/>
    <property type="match status" value="1"/>
</dbReference>
<evidence type="ECO:0000259" key="3">
    <source>
        <dbReference type="PROSITE" id="PS50846"/>
    </source>
</evidence>
<dbReference type="RefSeq" id="WP_425556987.1">
    <property type="nucleotide sequence ID" value="NZ_BAABLM010000010.1"/>
</dbReference>
<dbReference type="InterPro" id="IPR006121">
    <property type="entry name" value="HMA_dom"/>
</dbReference>
<dbReference type="Proteomes" id="UP001501295">
    <property type="component" value="Unassembled WGS sequence"/>
</dbReference>
<comment type="caution">
    <text evidence="4">The sequence shown here is derived from an EMBL/GenBank/DDBJ whole genome shotgun (WGS) entry which is preliminary data.</text>
</comment>
<dbReference type="Gene3D" id="3.30.70.100">
    <property type="match status" value="1"/>
</dbReference>
<keyword evidence="1" id="KW-0479">Metal-binding</keyword>
<dbReference type="InterPro" id="IPR017969">
    <property type="entry name" value="Heavy-metal-associated_CS"/>
</dbReference>
<feature type="domain" description="HMA" evidence="3">
    <location>
        <begin position="27"/>
        <end position="95"/>
    </location>
</feature>
<proteinExistence type="predicted"/>
<sequence>MTDDTTSISTSTSATTTPSTTPSTTAATQDFLVEGMTCAHCVASVTEEVSEIPGALAVDVDLQVGGRSRVAVTSDGPLDVEAVREAVTEAGYTLVEV</sequence>
<dbReference type="InterPro" id="IPR036163">
    <property type="entry name" value="HMA_dom_sf"/>
</dbReference>
<evidence type="ECO:0000256" key="2">
    <source>
        <dbReference type="SAM" id="MobiDB-lite"/>
    </source>
</evidence>
<dbReference type="EMBL" id="BAABLM010000010">
    <property type="protein sequence ID" value="GAA4684431.1"/>
    <property type="molecule type" value="Genomic_DNA"/>
</dbReference>
<gene>
    <name evidence="4" type="ORF">GCM10025780_33050</name>
</gene>
<evidence type="ECO:0000313" key="5">
    <source>
        <dbReference type="Proteomes" id="UP001501295"/>
    </source>
</evidence>
<dbReference type="SUPFAM" id="SSF55008">
    <property type="entry name" value="HMA, heavy metal-associated domain"/>
    <property type="match status" value="1"/>
</dbReference>
<feature type="region of interest" description="Disordered" evidence="2">
    <location>
        <begin position="1"/>
        <end position="27"/>
    </location>
</feature>
<protein>
    <recommendedName>
        <fullName evidence="3">HMA domain-containing protein</fullName>
    </recommendedName>
</protein>
<organism evidence="4 5">
    <name type="scientific">Frondihabitans cladoniiphilus</name>
    <dbReference type="NCBI Taxonomy" id="715785"/>
    <lineage>
        <taxon>Bacteria</taxon>
        <taxon>Bacillati</taxon>
        <taxon>Actinomycetota</taxon>
        <taxon>Actinomycetes</taxon>
        <taxon>Micrococcales</taxon>
        <taxon>Microbacteriaceae</taxon>
        <taxon>Frondihabitans</taxon>
    </lineage>
</organism>
<evidence type="ECO:0000313" key="4">
    <source>
        <dbReference type="EMBL" id="GAA4684431.1"/>
    </source>
</evidence>
<name>A0ABP8WA55_9MICO</name>
<dbReference type="PROSITE" id="PS01047">
    <property type="entry name" value="HMA_1"/>
    <property type="match status" value="1"/>
</dbReference>
<accession>A0ABP8WA55</accession>
<reference evidence="5" key="1">
    <citation type="journal article" date="2019" name="Int. J. Syst. Evol. Microbiol.">
        <title>The Global Catalogue of Microorganisms (GCM) 10K type strain sequencing project: providing services to taxonomists for standard genome sequencing and annotation.</title>
        <authorList>
            <consortium name="The Broad Institute Genomics Platform"/>
            <consortium name="The Broad Institute Genome Sequencing Center for Infectious Disease"/>
            <person name="Wu L."/>
            <person name="Ma J."/>
        </authorList>
    </citation>
    <scope>NUCLEOTIDE SEQUENCE [LARGE SCALE GENOMIC DNA]</scope>
    <source>
        <strain evidence="5">JCM 18956</strain>
    </source>
</reference>